<evidence type="ECO:0008006" key="4">
    <source>
        <dbReference type="Google" id="ProtNLM"/>
    </source>
</evidence>
<gene>
    <name evidence="2" type="ORF">Harman_40630</name>
</gene>
<organism evidence="2 3">
    <name type="scientific">Haloarcula mannanilytica</name>
    <dbReference type="NCBI Taxonomy" id="2509225"/>
    <lineage>
        <taxon>Archaea</taxon>
        <taxon>Methanobacteriati</taxon>
        <taxon>Methanobacteriota</taxon>
        <taxon>Stenosarchaea group</taxon>
        <taxon>Halobacteria</taxon>
        <taxon>Halobacteriales</taxon>
        <taxon>Haloarculaceae</taxon>
        <taxon>Haloarcula</taxon>
    </lineage>
</organism>
<evidence type="ECO:0000256" key="1">
    <source>
        <dbReference type="SAM" id="MobiDB-lite"/>
    </source>
</evidence>
<sequence length="145" mass="16233">MSSLARNISSWVIVVVVVAASGTVGTTVAFQDSAQDIQTTNDELRAENEALRDELNEAREDRATAQSRAENLSTQLETRNKDVETLVSKLEKKEKLLNASRNRLAESQDSQAGMSRSEMEKRLDYLCAQPENRERFGCHQFGPDE</sequence>
<protein>
    <recommendedName>
        <fullName evidence="4">Chromosome partition protein</fullName>
    </recommendedName>
</protein>
<accession>A0A4C2ENF7</accession>
<dbReference type="AlphaFoldDB" id="A0A4C2ENF7"/>
<feature type="compositionally biased region" description="Polar residues" evidence="1">
    <location>
        <begin position="64"/>
        <end position="77"/>
    </location>
</feature>
<feature type="region of interest" description="Disordered" evidence="1">
    <location>
        <begin position="58"/>
        <end position="77"/>
    </location>
</feature>
<feature type="compositionally biased region" description="Polar residues" evidence="1">
    <location>
        <begin position="99"/>
        <end position="114"/>
    </location>
</feature>
<dbReference type="EMBL" id="BIXZ01000017">
    <property type="protein sequence ID" value="GCF16128.1"/>
    <property type="molecule type" value="Genomic_DNA"/>
</dbReference>
<dbReference type="Gene3D" id="1.10.287.1490">
    <property type="match status" value="1"/>
</dbReference>
<name>A0A4C2ENF7_9EURY</name>
<proteinExistence type="predicted"/>
<keyword evidence="3" id="KW-1185">Reference proteome</keyword>
<feature type="region of interest" description="Disordered" evidence="1">
    <location>
        <begin position="98"/>
        <end position="120"/>
    </location>
</feature>
<evidence type="ECO:0000313" key="3">
    <source>
        <dbReference type="Proteomes" id="UP000304382"/>
    </source>
</evidence>
<dbReference type="Proteomes" id="UP000304382">
    <property type="component" value="Unassembled WGS sequence"/>
</dbReference>
<reference evidence="2 3" key="1">
    <citation type="submission" date="2019-02" db="EMBL/GenBank/DDBJ databases">
        <title>Haloarcula mannanilyticum sp. nov., a mannan degrading haloarchaeon isolated from commercial salt.</title>
        <authorList>
            <person name="Enomoto S."/>
            <person name="Shimane Y."/>
            <person name="Kamekura M."/>
            <person name="Ito T."/>
            <person name="Moriya O."/>
            <person name="Ihara K."/>
            <person name="Takahashi-Ando N."/>
            <person name="Fukushima Y."/>
            <person name="Yoshida Y."/>
            <person name="Usama R."/>
            <person name="Takai K."/>
            <person name="Minegishi H."/>
        </authorList>
    </citation>
    <scope>NUCLEOTIDE SEQUENCE [LARGE SCALE GENOMIC DNA]</scope>
    <source>
        <strain evidence="2 3">MD130-1</strain>
    </source>
</reference>
<comment type="caution">
    <text evidence="2">The sequence shown here is derived from an EMBL/GenBank/DDBJ whole genome shotgun (WGS) entry which is preliminary data.</text>
</comment>
<dbReference type="RefSeq" id="WP_235007286.1">
    <property type="nucleotide sequence ID" value="NZ_BIXZ01000017.1"/>
</dbReference>
<evidence type="ECO:0000313" key="2">
    <source>
        <dbReference type="EMBL" id="GCF16128.1"/>
    </source>
</evidence>